<organism evidence="2 3">
    <name type="scientific">Eiseniibacteriota bacterium</name>
    <dbReference type="NCBI Taxonomy" id="2212470"/>
    <lineage>
        <taxon>Bacteria</taxon>
        <taxon>Candidatus Eiseniibacteriota</taxon>
    </lineage>
</organism>
<dbReference type="EMBL" id="JABDJR010000646">
    <property type="protein sequence ID" value="NNF08291.1"/>
    <property type="molecule type" value="Genomic_DNA"/>
</dbReference>
<sequence>MKRKLGWGCFSGVLLLLVLIFVLPRFLDADALVRPVLTRIENASGYSVVVDKVGLRMGWNGARVALNDVTVISPDEAQTVMAKETSIHLKLLPLLKKRTELKRVEIIEPHIRLGRKDPEQSTSDEKKLLGVLALEEWEIKNGTFEKETKGGKFVLSEFDATGDFNLSDAGGTGTGRASLTGGTFVHEGETYPLAPTEVNWQLQVSPELDLFVLAPLAATSGDLRIDFQGRYERTEKYWQGALEGTLAPFDERAVRAWIPDRFRGAFDQLNARAGASTLGFYTDGETGEVTVKASLPLQSISSLPAPGEIPVKGSGSLQVHFPGQTTFQGKTEDGSGEVEGTWRMRGTDHEVSLKGQLQPNALSLWTPAKIDAGSVSFDLGLLGPGPFGPDNVPAITGTLSLQELTGRFEDYRLANLNGKIRINQNKVDWKDLSVKLGDAVLQGSGEGSLEEGRGGLKLRLRSERVRGRDLANLVAIPESLYNLDLSRLRMGVTLTQSQVELQIDDAMTAGGSLRGRAFVGDGGALDGSLDVSQVNMEQLAGQLGLNTVGLSGNGTAHLAFRVSKEGVQWKWDKMVGQGNLAVRQGAVLNVPELQNLGSMLKIKEITPERWPFGLLRGQFRLENGAYLLDEVKIQQTGIEWALTGRIGKTWRLSGVARIDPNLVSVPTELTLLIPFVQEPDGKIPVDFAVDGSRPNLSVRLDWEAVTRRAVEKARVEQEQDIIDALEKAVKDQDALERLKRIIRKGGN</sequence>
<accession>A0A7Y2EAL7</accession>
<dbReference type="GO" id="GO:0005886">
    <property type="term" value="C:plasma membrane"/>
    <property type="evidence" value="ECO:0007669"/>
    <property type="project" value="TreeGrafter"/>
</dbReference>
<evidence type="ECO:0008006" key="4">
    <source>
        <dbReference type="Google" id="ProtNLM"/>
    </source>
</evidence>
<feature type="coiled-coil region" evidence="1">
    <location>
        <begin position="708"/>
        <end position="735"/>
    </location>
</feature>
<evidence type="ECO:0000313" key="2">
    <source>
        <dbReference type="EMBL" id="NNF08291.1"/>
    </source>
</evidence>
<proteinExistence type="predicted"/>
<comment type="caution">
    <text evidence="2">The sequence shown here is derived from an EMBL/GenBank/DDBJ whole genome shotgun (WGS) entry which is preliminary data.</text>
</comment>
<dbReference type="AlphaFoldDB" id="A0A7Y2EAL7"/>
<gene>
    <name evidence="2" type="ORF">HKN21_16130</name>
</gene>
<dbReference type="GO" id="GO:0090313">
    <property type="term" value="P:regulation of protein targeting to membrane"/>
    <property type="evidence" value="ECO:0007669"/>
    <property type="project" value="TreeGrafter"/>
</dbReference>
<protein>
    <recommendedName>
        <fullName evidence="4">AsmA family protein</fullName>
    </recommendedName>
</protein>
<evidence type="ECO:0000256" key="1">
    <source>
        <dbReference type="SAM" id="Coils"/>
    </source>
</evidence>
<dbReference type="PANTHER" id="PTHR30441:SF8">
    <property type="entry name" value="DUF748 DOMAIN-CONTAINING PROTEIN"/>
    <property type="match status" value="1"/>
</dbReference>
<evidence type="ECO:0000313" key="3">
    <source>
        <dbReference type="Proteomes" id="UP000547674"/>
    </source>
</evidence>
<dbReference type="PANTHER" id="PTHR30441">
    <property type="entry name" value="DUF748 DOMAIN-CONTAINING PROTEIN"/>
    <property type="match status" value="1"/>
</dbReference>
<dbReference type="Proteomes" id="UP000547674">
    <property type="component" value="Unassembled WGS sequence"/>
</dbReference>
<dbReference type="InterPro" id="IPR052894">
    <property type="entry name" value="AsmA-related"/>
</dbReference>
<reference evidence="2 3" key="1">
    <citation type="submission" date="2020-03" db="EMBL/GenBank/DDBJ databases">
        <title>Metabolic flexibility allows generalist bacteria to become dominant in a frequently disturbed ecosystem.</title>
        <authorList>
            <person name="Chen Y.-J."/>
            <person name="Leung P.M."/>
            <person name="Bay S.K."/>
            <person name="Hugenholtz P."/>
            <person name="Kessler A.J."/>
            <person name="Shelley G."/>
            <person name="Waite D.W."/>
            <person name="Cook P.L."/>
            <person name="Greening C."/>
        </authorList>
    </citation>
    <scope>NUCLEOTIDE SEQUENCE [LARGE SCALE GENOMIC DNA]</scope>
    <source>
        <strain evidence="2">SS_bin_28</strain>
    </source>
</reference>
<keyword evidence="1" id="KW-0175">Coiled coil</keyword>
<name>A0A7Y2EAL7_UNCEI</name>